<sequence length="124" mass="13818">MFDFKETADNFRKSGDELVDNSLPKVQRVLEGVLENSITQAATQLDQAAGNNILMLSGELHEQIQFAKCEFDDTIRVAKVEIVDAVETSLRGFRKHVIAPFWMLMFVFGVVMAGLAGFVIGHGW</sequence>
<accession>A0ABV8S2M0</accession>
<dbReference type="EMBL" id="JBHSDY010000011">
    <property type="protein sequence ID" value="MFC4299769.1"/>
    <property type="molecule type" value="Genomic_DNA"/>
</dbReference>
<evidence type="ECO:0000313" key="2">
    <source>
        <dbReference type="EMBL" id="MFC4299769.1"/>
    </source>
</evidence>
<keyword evidence="3" id="KW-1185">Reference proteome</keyword>
<evidence type="ECO:0000256" key="1">
    <source>
        <dbReference type="SAM" id="Phobius"/>
    </source>
</evidence>
<evidence type="ECO:0000313" key="3">
    <source>
        <dbReference type="Proteomes" id="UP001595756"/>
    </source>
</evidence>
<dbReference type="RefSeq" id="WP_376814302.1">
    <property type="nucleotide sequence ID" value="NZ_JBHSDY010000011.1"/>
</dbReference>
<reference evidence="3" key="1">
    <citation type="journal article" date="2019" name="Int. J. Syst. Evol. Microbiol.">
        <title>The Global Catalogue of Microorganisms (GCM) 10K type strain sequencing project: providing services to taxonomists for standard genome sequencing and annotation.</title>
        <authorList>
            <consortium name="The Broad Institute Genomics Platform"/>
            <consortium name="The Broad Institute Genome Sequencing Center for Infectious Disease"/>
            <person name="Wu L."/>
            <person name="Ma J."/>
        </authorList>
    </citation>
    <scope>NUCLEOTIDE SEQUENCE [LARGE SCALE GENOMIC DNA]</scope>
    <source>
        <strain evidence="3">CGMCC 1.19029</strain>
    </source>
</reference>
<organism evidence="2 3">
    <name type="scientific">Castellaniella hirudinis</name>
    <dbReference type="NCBI Taxonomy" id="1144617"/>
    <lineage>
        <taxon>Bacteria</taxon>
        <taxon>Pseudomonadati</taxon>
        <taxon>Pseudomonadota</taxon>
        <taxon>Betaproteobacteria</taxon>
        <taxon>Burkholderiales</taxon>
        <taxon>Alcaligenaceae</taxon>
        <taxon>Castellaniella</taxon>
    </lineage>
</organism>
<protein>
    <submittedName>
        <fullName evidence="2">Uncharacterized protein</fullName>
    </submittedName>
</protein>
<comment type="caution">
    <text evidence="2">The sequence shown here is derived from an EMBL/GenBank/DDBJ whole genome shotgun (WGS) entry which is preliminary data.</text>
</comment>
<dbReference type="Proteomes" id="UP001595756">
    <property type="component" value="Unassembled WGS sequence"/>
</dbReference>
<keyword evidence="1" id="KW-1133">Transmembrane helix</keyword>
<proteinExistence type="predicted"/>
<feature type="transmembrane region" description="Helical" evidence="1">
    <location>
        <begin position="101"/>
        <end position="121"/>
    </location>
</feature>
<name>A0ABV8S2M0_9BURK</name>
<keyword evidence="1" id="KW-0812">Transmembrane</keyword>
<gene>
    <name evidence="2" type="ORF">ACFO0J_17140</name>
</gene>
<keyword evidence="1" id="KW-0472">Membrane</keyword>